<evidence type="ECO:0000256" key="4">
    <source>
        <dbReference type="ARBA" id="ARBA00023163"/>
    </source>
</evidence>
<dbReference type="PANTHER" id="PTHR30603:SF47">
    <property type="entry name" value="RNA POLYMERASE SIGMA FACTOR SIGD, CHLOROPLASTIC"/>
    <property type="match status" value="1"/>
</dbReference>
<comment type="caution">
    <text evidence="9">The sequence shown here is derived from an EMBL/GenBank/DDBJ whole genome shotgun (WGS) entry which is preliminary data.</text>
</comment>
<evidence type="ECO:0000256" key="1">
    <source>
        <dbReference type="ARBA" id="ARBA00023015"/>
    </source>
</evidence>
<dbReference type="InterPro" id="IPR007630">
    <property type="entry name" value="RNA_pol_sigma70_r4"/>
</dbReference>
<evidence type="ECO:0000259" key="8">
    <source>
        <dbReference type="PROSITE" id="PS00716"/>
    </source>
</evidence>
<dbReference type="InterPro" id="IPR014284">
    <property type="entry name" value="RNA_pol_sigma-70_dom"/>
</dbReference>
<dbReference type="PANTHER" id="PTHR30603">
    <property type="entry name" value="RNA POLYMERASE SIGMA FACTOR RPO"/>
    <property type="match status" value="1"/>
</dbReference>
<dbReference type="InterPro" id="IPR007624">
    <property type="entry name" value="RNA_pol_sigma70_r3"/>
</dbReference>
<name>A0A367ZIL1_9BACT</name>
<dbReference type="GO" id="GO:0006352">
    <property type="term" value="P:DNA-templated transcription initiation"/>
    <property type="evidence" value="ECO:0007669"/>
    <property type="project" value="InterPro"/>
</dbReference>
<dbReference type="GO" id="GO:0003677">
    <property type="term" value="F:DNA binding"/>
    <property type="evidence" value="ECO:0007669"/>
    <property type="project" value="UniProtKB-KW"/>
</dbReference>
<dbReference type="Proteomes" id="UP000252355">
    <property type="component" value="Unassembled WGS sequence"/>
</dbReference>
<evidence type="ECO:0000256" key="5">
    <source>
        <dbReference type="RuleBase" id="RU362124"/>
    </source>
</evidence>
<evidence type="ECO:0000256" key="3">
    <source>
        <dbReference type="ARBA" id="ARBA00023125"/>
    </source>
</evidence>
<dbReference type="Pfam" id="PF00140">
    <property type="entry name" value="Sigma70_r1_2"/>
    <property type="match status" value="1"/>
</dbReference>
<feature type="domain" description="RNA polymerase sigma-70" evidence="7">
    <location>
        <begin position="145"/>
        <end position="158"/>
    </location>
</feature>
<dbReference type="Pfam" id="PF04545">
    <property type="entry name" value="Sigma70_r4"/>
    <property type="match status" value="1"/>
</dbReference>
<dbReference type="InterPro" id="IPR013324">
    <property type="entry name" value="RNA_pol_sigma_r3/r4-like"/>
</dbReference>
<dbReference type="PROSITE" id="PS00715">
    <property type="entry name" value="SIGMA70_1"/>
    <property type="match status" value="1"/>
</dbReference>
<comment type="similarity">
    <text evidence="5">Belongs to the sigma-70 factor family.</text>
</comment>
<dbReference type="CDD" id="cd06171">
    <property type="entry name" value="Sigma70_r4"/>
    <property type="match status" value="1"/>
</dbReference>
<dbReference type="Gene3D" id="1.10.10.10">
    <property type="entry name" value="Winged helix-like DNA-binding domain superfamily/Winged helix DNA-binding domain"/>
    <property type="match status" value="2"/>
</dbReference>
<dbReference type="InterPro" id="IPR013325">
    <property type="entry name" value="RNA_pol_sigma_r2"/>
</dbReference>
<evidence type="ECO:0000313" key="9">
    <source>
        <dbReference type="EMBL" id="RCK77860.1"/>
    </source>
</evidence>
<keyword evidence="2 5" id="KW-0731">Sigma factor</keyword>
<dbReference type="SUPFAM" id="SSF88946">
    <property type="entry name" value="Sigma2 domain of RNA polymerase sigma factors"/>
    <property type="match status" value="1"/>
</dbReference>
<evidence type="ECO:0000259" key="7">
    <source>
        <dbReference type="PROSITE" id="PS00715"/>
    </source>
</evidence>
<dbReference type="AlphaFoldDB" id="A0A367ZIL1"/>
<sequence>MPKHPRKIDPAPPPPPPAPPAPLPRRRGRPPKKAADAAVTPPVPDPVPLPDDAEEIAPDDGPDPLEEIEELGEPEKGESIFDDSVKLYLQQLTKLSLATHEEEVAFAKRILEGDNEAREALIKANLRLVVSIAKKYTNRGLLFLDLIQEGNLGLLRSIEKFDYSMGYKFSTYSTWWIRQAITRALAEQSRVIRIPVHIMEIVNKVRKAIRLHQQETGREPTMAEISAQVGLPVERIEEVIKLTQEPISFELSVGNKEDSSLENFISDADAVSPEEAVVDSLLKEQIEKVMAVLTEKERQVISLRFGLEDGIPRSLEEIGRIMSVTRERVRQVEEKALKKLRANTSASLKDYYHR</sequence>
<dbReference type="Pfam" id="PF04539">
    <property type="entry name" value="Sigma70_r3"/>
    <property type="match status" value="1"/>
</dbReference>
<protein>
    <recommendedName>
        <fullName evidence="5">RNA polymerase sigma factor</fullName>
    </recommendedName>
</protein>
<dbReference type="Gene3D" id="1.10.601.10">
    <property type="entry name" value="RNA Polymerase Primary Sigma Factor"/>
    <property type="match status" value="2"/>
</dbReference>
<dbReference type="InterPro" id="IPR009042">
    <property type="entry name" value="RNA_pol_sigma70_r1_2"/>
</dbReference>
<dbReference type="GO" id="GO:0016987">
    <property type="term" value="F:sigma factor activity"/>
    <property type="evidence" value="ECO:0007669"/>
    <property type="project" value="UniProtKB-KW"/>
</dbReference>
<proteinExistence type="inferred from homology"/>
<feature type="region of interest" description="Disordered" evidence="6">
    <location>
        <begin position="1"/>
        <end position="68"/>
    </location>
</feature>
<keyword evidence="1 5" id="KW-0805">Transcription regulation</keyword>
<feature type="compositionally biased region" description="Acidic residues" evidence="6">
    <location>
        <begin position="51"/>
        <end position="68"/>
    </location>
</feature>
<feature type="compositionally biased region" description="Pro residues" evidence="6">
    <location>
        <begin position="10"/>
        <end position="23"/>
    </location>
</feature>
<gene>
    <name evidence="9" type="ORF">OZSIB_2019</name>
</gene>
<dbReference type="PRINTS" id="PR00046">
    <property type="entry name" value="SIGMA70FCT"/>
</dbReference>
<keyword evidence="3 5" id="KW-0238">DNA-binding</keyword>
<dbReference type="InterPro" id="IPR000943">
    <property type="entry name" value="RNA_pol_sigma70"/>
</dbReference>
<evidence type="ECO:0000313" key="10">
    <source>
        <dbReference type="Proteomes" id="UP000252355"/>
    </source>
</evidence>
<evidence type="ECO:0000256" key="6">
    <source>
        <dbReference type="SAM" id="MobiDB-lite"/>
    </source>
</evidence>
<dbReference type="EMBL" id="QOQW01000031">
    <property type="protein sequence ID" value="RCK77860.1"/>
    <property type="molecule type" value="Genomic_DNA"/>
</dbReference>
<dbReference type="SUPFAM" id="SSF88659">
    <property type="entry name" value="Sigma3 and sigma4 domains of RNA polymerase sigma factors"/>
    <property type="match status" value="2"/>
</dbReference>
<reference evidence="9 10" key="1">
    <citation type="submission" date="2018-05" db="EMBL/GenBank/DDBJ databases">
        <title>A metagenomic window into the 2 km-deep terrestrial subsurface aquifer revealed taxonomically and functionally diverse microbial community comprising novel uncultured bacterial lineages.</title>
        <authorList>
            <person name="Kadnikov V.V."/>
            <person name="Mardanov A.V."/>
            <person name="Beletsky A.V."/>
            <person name="Banks D."/>
            <person name="Pimenov N.V."/>
            <person name="Frank Y.A."/>
            <person name="Karnachuk O.V."/>
            <person name="Ravin N.V."/>
        </authorList>
    </citation>
    <scope>NUCLEOTIDE SEQUENCE [LARGE SCALE GENOMIC DNA]</scope>
    <source>
        <strain evidence="9">BY5</strain>
    </source>
</reference>
<dbReference type="PROSITE" id="PS00716">
    <property type="entry name" value="SIGMA70_2"/>
    <property type="match status" value="1"/>
</dbReference>
<evidence type="ECO:0000256" key="2">
    <source>
        <dbReference type="ARBA" id="ARBA00023082"/>
    </source>
</evidence>
<dbReference type="InterPro" id="IPR050239">
    <property type="entry name" value="Sigma-70_RNA_pol_init_factors"/>
</dbReference>
<comment type="function">
    <text evidence="5">Sigma factors are initiation factors that promote the attachment of RNA polymerase to specific initiation sites and are then released.</text>
</comment>
<keyword evidence="4 5" id="KW-0804">Transcription</keyword>
<dbReference type="NCBIfam" id="TIGR02937">
    <property type="entry name" value="sigma70-ECF"/>
    <property type="match status" value="1"/>
</dbReference>
<dbReference type="InterPro" id="IPR007627">
    <property type="entry name" value="RNA_pol_sigma70_r2"/>
</dbReference>
<accession>A0A367ZIL1</accession>
<organism evidence="9 10">
    <name type="scientific">Candidatus Ozemobacter sibiricus</name>
    <dbReference type="NCBI Taxonomy" id="2268124"/>
    <lineage>
        <taxon>Bacteria</taxon>
        <taxon>Candidatus Ozemobacteria</taxon>
        <taxon>Candidatus Ozemobacterales</taxon>
        <taxon>Candidatus Ozemobacteraceae</taxon>
        <taxon>Candidatus Ozemobacter</taxon>
    </lineage>
</organism>
<feature type="domain" description="RNA polymerase sigma-70" evidence="8">
    <location>
        <begin position="314"/>
        <end position="340"/>
    </location>
</feature>
<dbReference type="FunFam" id="1.10.601.10:FF:000001">
    <property type="entry name" value="RNA polymerase sigma factor SigA"/>
    <property type="match status" value="1"/>
</dbReference>
<dbReference type="Pfam" id="PF04542">
    <property type="entry name" value="Sigma70_r2"/>
    <property type="match status" value="1"/>
</dbReference>
<dbReference type="InterPro" id="IPR036388">
    <property type="entry name" value="WH-like_DNA-bd_sf"/>
</dbReference>